<keyword evidence="1" id="KW-1133">Transmembrane helix</keyword>
<keyword evidence="1" id="KW-0812">Transmembrane</keyword>
<dbReference type="RefSeq" id="WP_344341997.1">
    <property type="nucleotide sequence ID" value="NZ_BAAAQT010000005.1"/>
</dbReference>
<gene>
    <name evidence="2" type="ORF">GCM10009846_13680</name>
</gene>
<dbReference type="Proteomes" id="UP001501599">
    <property type="component" value="Unassembled WGS sequence"/>
</dbReference>
<feature type="transmembrane region" description="Helical" evidence="1">
    <location>
        <begin position="59"/>
        <end position="77"/>
    </location>
</feature>
<reference evidence="3" key="1">
    <citation type="journal article" date="2019" name="Int. J. Syst. Evol. Microbiol.">
        <title>The Global Catalogue of Microorganisms (GCM) 10K type strain sequencing project: providing services to taxonomists for standard genome sequencing and annotation.</title>
        <authorList>
            <consortium name="The Broad Institute Genomics Platform"/>
            <consortium name="The Broad Institute Genome Sequencing Center for Infectious Disease"/>
            <person name="Wu L."/>
            <person name="Ma J."/>
        </authorList>
    </citation>
    <scope>NUCLEOTIDE SEQUENCE [LARGE SCALE GENOMIC DNA]</scope>
    <source>
        <strain evidence="3">JCM 16026</strain>
    </source>
</reference>
<protein>
    <recommendedName>
        <fullName evidence="4">Aerotolerance regulator N-terminal domain-containing protein</fullName>
    </recommendedName>
</protein>
<evidence type="ECO:0008006" key="4">
    <source>
        <dbReference type="Google" id="ProtNLM"/>
    </source>
</evidence>
<proteinExistence type="predicted"/>
<keyword evidence="3" id="KW-1185">Reference proteome</keyword>
<keyword evidence="1" id="KW-0472">Membrane</keyword>
<evidence type="ECO:0000313" key="3">
    <source>
        <dbReference type="Proteomes" id="UP001501599"/>
    </source>
</evidence>
<accession>A0ABP5MET3</accession>
<evidence type="ECO:0000256" key="1">
    <source>
        <dbReference type="SAM" id="Phobius"/>
    </source>
</evidence>
<comment type="caution">
    <text evidence="2">The sequence shown here is derived from an EMBL/GenBank/DDBJ whole genome shotgun (WGS) entry which is preliminary data.</text>
</comment>
<dbReference type="EMBL" id="BAAAQT010000005">
    <property type="protein sequence ID" value="GAA2173104.1"/>
    <property type="molecule type" value="Genomic_DNA"/>
</dbReference>
<sequence>MFDGPYDTLIVLLLVVPTLVLWIVTQVRVSRAKDPRDHDGRRMEVDGARLLVAQRRNRLAVLLLSAACVLAFALRILV</sequence>
<evidence type="ECO:0000313" key="2">
    <source>
        <dbReference type="EMBL" id="GAA2173104.1"/>
    </source>
</evidence>
<organism evidence="2 3">
    <name type="scientific">Agrococcus versicolor</name>
    <dbReference type="NCBI Taxonomy" id="501482"/>
    <lineage>
        <taxon>Bacteria</taxon>
        <taxon>Bacillati</taxon>
        <taxon>Actinomycetota</taxon>
        <taxon>Actinomycetes</taxon>
        <taxon>Micrococcales</taxon>
        <taxon>Microbacteriaceae</taxon>
        <taxon>Agrococcus</taxon>
    </lineage>
</organism>
<feature type="transmembrane region" description="Helical" evidence="1">
    <location>
        <begin position="6"/>
        <end position="24"/>
    </location>
</feature>
<name>A0ABP5MET3_9MICO</name>